<dbReference type="SUPFAM" id="SSF55920">
    <property type="entry name" value="Creatinase/aminopeptidase"/>
    <property type="match status" value="1"/>
</dbReference>
<dbReference type="Pfam" id="PF00557">
    <property type="entry name" value="Peptidase_M24"/>
    <property type="match status" value="1"/>
</dbReference>
<dbReference type="InterPro" id="IPR029149">
    <property type="entry name" value="Creatin/AminoP/Spt16_N"/>
</dbReference>
<evidence type="ECO:0000256" key="1">
    <source>
        <dbReference type="ARBA" id="ARBA00001936"/>
    </source>
</evidence>
<evidence type="ECO:0000256" key="4">
    <source>
        <dbReference type="ARBA" id="ARBA00023211"/>
    </source>
</evidence>
<evidence type="ECO:0000313" key="9">
    <source>
        <dbReference type="Proteomes" id="UP001338582"/>
    </source>
</evidence>
<evidence type="ECO:0000259" key="6">
    <source>
        <dbReference type="Pfam" id="PF01321"/>
    </source>
</evidence>
<dbReference type="InterPro" id="IPR036005">
    <property type="entry name" value="Creatinase/aminopeptidase-like"/>
</dbReference>
<dbReference type="InterPro" id="IPR000994">
    <property type="entry name" value="Pept_M24"/>
</dbReference>
<accession>A0AAX4H788</accession>
<dbReference type="Gene3D" id="3.90.230.10">
    <property type="entry name" value="Creatinase/methionine aminopeptidase superfamily"/>
    <property type="match status" value="1"/>
</dbReference>
<evidence type="ECO:0000259" key="7">
    <source>
        <dbReference type="Pfam" id="PF16188"/>
    </source>
</evidence>
<keyword evidence="3" id="KW-0378">Hydrolase</keyword>
<dbReference type="AlphaFoldDB" id="A0AAX4H788"/>
<dbReference type="FunFam" id="3.90.230.10:FF:000004">
    <property type="entry name" value="xaa-Pro aminopeptidase 1 isoform X1"/>
    <property type="match status" value="1"/>
</dbReference>
<evidence type="ECO:0000313" key="8">
    <source>
        <dbReference type="EMBL" id="WPK24334.1"/>
    </source>
</evidence>
<feature type="domain" description="Creatinase N-terminal" evidence="6">
    <location>
        <begin position="79"/>
        <end position="222"/>
    </location>
</feature>
<keyword evidence="9" id="KW-1185">Reference proteome</keyword>
<dbReference type="GO" id="GO:0046872">
    <property type="term" value="F:metal ion binding"/>
    <property type="evidence" value="ECO:0007669"/>
    <property type="project" value="UniProtKB-KW"/>
</dbReference>
<gene>
    <name evidence="8" type="ORF">PUMCH_001604</name>
</gene>
<dbReference type="EMBL" id="CP138895">
    <property type="protein sequence ID" value="WPK24334.1"/>
    <property type="molecule type" value="Genomic_DNA"/>
</dbReference>
<comment type="cofactor">
    <cofactor evidence="1">
        <name>Mn(2+)</name>
        <dbReference type="ChEBI" id="CHEBI:29035"/>
    </cofactor>
</comment>
<keyword evidence="2" id="KW-0479">Metal-binding</keyword>
<dbReference type="PANTHER" id="PTHR43763">
    <property type="entry name" value="XAA-PRO AMINOPEPTIDASE 1"/>
    <property type="match status" value="1"/>
</dbReference>
<keyword evidence="4" id="KW-0464">Manganese</keyword>
<sequence>MSEKEPLLLTSPNENALRASISSRFLSCIPPFWSSSKNTLDSDPALLYDAEPLEDESLGPIPPVNPPVGQCSLNGSEKLHKIRLLMKKFGIAVYIVPSEDEHQSEYTACADKRREYMCGFTGSAGICVVTLDDAEKLSGEAALSTDGRYFLQAEQQLDSKLWRLLKQGTVGYPSWQEFSIQKANDSKFSNVISCDPKFLSLGLGQYFELAQSIRGFKFAPLAQCNLVDEVWGDERPSRSSDPVYEFGLQYSGETALSKISRVRQYLKENEASHIIVTALDDIGWLFNLRADTDIPFSPFFFAYAIVAPKSVTLYANAEKLVNVKSYLSKIPGFIGKSYDEFYGDLANLKATIHNKDIRLVLPSKYACNYALLSSLPVSVARQTIIYESAISVMKLTKNRAELFNAKVAQAKDSLVFILLGSWLEHQLIHNKKSVTEYQVAQKIFQIRERFPNFKGLSYETIASTGPNAAVIHYAPSETESSVIDVKTPFLLDSGAHFLEGTTDITRTYKFGSSGPMDLYRKLYTLVLKGHLGVALAKFPENNGATGTILDSYARQPLWNEGLDFNHGTGHGVGSFGNVHEGPLYILTTAGGVSKQDYFKRGAILTDEPGYYVDGKYGFRVESELAICECEKSFGKTRGGNRYLGFEYLTKVPFCSNLIDINYLTRAERKWINDYHSSIKSEFGPKLLQMGEKKAYHWLMKETKPI</sequence>
<dbReference type="GO" id="GO:0005737">
    <property type="term" value="C:cytoplasm"/>
    <property type="evidence" value="ECO:0007669"/>
    <property type="project" value="UniProtKB-ARBA"/>
</dbReference>
<dbReference type="GeneID" id="88172669"/>
<protein>
    <recommendedName>
        <fullName evidence="10">Xaa-Pro aminopeptidase P</fullName>
    </recommendedName>
</protein>
<feature type="domain" description="Peptidase M24 C-terminal" evidence="7">
    <location>
        <begin position="642"/>
        <end position="705"/>
    </location>
</feature>
<dbReference type="InterPro" id="IPR000587">
    <property type="entry name" value="Creatinase_N"/>
</dbReference>
<dbReference type="PANTHER" id="PTHR43763:SF6">
    <property type="entry name" value="XAA-PRO AMINOPEPTIDASE 1"/>
    <property type="match status" value="1"/>
</dbReference>
<evidence type="ECO:0000256" key="3">
    <source>
        <dbReference type="ARBA" id="ARBA00022801"/>
    </source>
</evidence>
<name>A0AAX4H788_9ASCO</name>
<dbReference type="KEGG" id="asau:88172669"/>
<dbReference type="Proteomes" id="UP001338582">
    <property type="component" value="Chromosome 2"/>
</dbReference>
<feature type="domain" description="Peptidase M24" evidence="5">
    <location>
        <begin position="431"/>
        <end position="626"/>
    </location>
</feature>
<dbReference type="Pfam" id="PF01321">
    <property type="entry name" value="Creatinase_N"/>
    <property type="match status" value="1"/>
</dbReference>
<evidence type="ECO:0000259" key="5">
    <source>
        <dbReference type="Pfam" id="PF00557"/>
    </source>
</evidence>
<organism evidence="8 9">
    <name type="scientific">Australozyma saopauloensis</name>
    <dbReference type="NCBI Taxonomy" id="291208"/>
    <lineage>
        <taxon>Eukaryota</taxon>
        <taxon>Fungi</taxon>
        <taxon>Dikarya</taxon>
        <taxon>Ascomycota</taxon>
        <taxon>Saccharomycotina</taxon>
        <taxon>Pichiomycetes</taxon>
        <taxon>Metschnikowiaceae</taxon>
        <taxon>Australozyma</taxon>
    </lineage>
</organism>
<dbReference type="RefSeq" id="XP_062876717.1">
    <property type="nucleotide sequence ID" value="XM_063020647.1"/>
</dbReference>
<dbReference type="InterPro" id="IPR032416">
    <property type="entry name" value="Peptidase_M24_C"/>
</dbReference>
<dbReference type="InterPro" id="IPR050422">
    <property type="entry name" value="X-Pro_aminopeptidase_P"/>
</dbReference>
<dbReference type="Gene3D" id="3.40.350.10">
    <property type="entry name" value="Creatinase/prolidase N-terminal domain"/>
    <property type="match status" value="2"/>
</dbReference>
<dbReference type="Pfam" id="PF16189">
    <property type="entry name" value="Creatinase_N_2"/>
    <property type="match status" value="1"/>
</dbReference>
<dbReference type="Pfam" id="PF16188">
    <property type="entry name" value="Peptidase_M24_C"/>
    <property type="match status" value="1"/>
</dbReference>
<evidence type="ECO:0000256" key="2">
    <source>
        <dbReference type="ARBA" id="ARBA00022723"/>
    </source>
</evidence>
<evidence type="ECO:0008006" key="10">
    <source>
        <dbReference type="Google" id="ProtNLM"/>
    </source>
</evidence>
<reference evidence="8 9" key="1">
    <citation type="submission" date="2023-10" db="EMBL/GenBank/DDBJ databases">
        <title>Draft Genome Sequence of Candida saopaulonensis from a very Premature Infant with Sepsis.</title>
        <authorList>
            <person name="Ning Y."/>
            <person name="Dai R."/>
            <person name="Xiao M."/>
            <person name="Xu Y."/>
            <person name="Yan Q."/>
            <person name="Zhang L."/>
        </authorList>
    </citation>
    <scope>NUCLEOTIDE SEQUENCE [LARGE SCALE GENOMIC DNA]</scope>
    <source>
        <strain evidence="8 9">19XY460</strain>
    </source>
</reference>
<proteinExistence type="predicted"/>
<dbReference type="GO" id="GO:0016787">
    <property type="term" value="F:hydrolase activity"/>
    <property type="evidence" value="ECO:0007669"/>
    <property type="project" value="UniProtKB-KW"/>
</dbReference>